<keyword evidence="2" id="KW-0812">Transmembrane</keyword>
<keyword evidence="2" id="KW-1133">Transmembrane helix</keyword>
<keyword evidence="4" id="KW-1185">Reference proteome</keyword>
<dbReference type="AlphaFoldDB" id="A0A7X5ZFH9"/>
<organism evidence="3 4">
    <name type="scientific">Mycolicibacterium fluoranthenivorans</name>
    <dbReference type="NCBI Taxonomy" id="258505"/>
    <lineage>
        <taxon>Bacteria</taxon>
        <taxon>Bacillati</taxon>
        <taxon>Actinomycetota</taxon>
        <taxon>Actinomycetes</taxon>
        <taxon>Mycobacteriales</taxon>
        <taxon>Mycobacteriaceae</taxon>
        <taxon>Mycolicibacterium</taxon>
    </lineage>
</organism>
<reference evidence="3 4" key="1">
    <citation type="submission" date="2020-03" db="EMBL/GenBank/DDBJ databases">
        <title>Sequencing the genomes of 1000 actinobacteria strains.</title>
        <authorList>
            <person name="Klenk H.-P."/>
        </authorList>
    </citation>
    <scope>NUCLEOTIDE SEQUENCE [LARGE SCALE GENOMIC DNA]</scope>
    <source>
        <strain evidence="3 4">DSM 44556</strain>
    </source>
</reference>
<proteinExistence type="predicted"/>
<protein>
    <submittedName>
        <fullName evidence="3">Uncharacterized protein</fullName>
    </submittedName>
</protein>
<comment type="caution">
    <text evidence="3">The sequence shown here is derived from an EMBL/GenBank/DDBJ whole genome shotgun (WGS) entry which is preliminary data.</text>
</comment>
<sequence length="196" mass="20371">MGSAQPPQALSTPPRTERVPSRRGSRPRWRPVALGGAVLVTAGAVVAFTIVGARDIMCGQRQNRATSLPLAPLTSSLPTSGVASATCAAWPPAKHSIDAVSVLPAGWYWNPSVARLDVADMAAAVNLDLDHFHSQIATTDPALIAGAARSYISATRTELSTLTDHTFGDAVAVSVAWARSELNRACGIPSHGTATI</sequence>
<evidence type="ECO:0000256" key="1">
    <source>
        <dbReference type="SAM" id="MobiDB-lite"/>
    </source>
</evidence>
<evidence type="ECO:0000256" key="2">
    <source>
        <dbReference type="SAM" id="Phobius"/>
    </source>
</evidence>
<evidence type="ECO:0000313" key="4">
    <source>
        <dbReference type="Proteomes" id="UP000547444"/>
    </source>
</evidence>
<dbReference type="Proteomes" id="UP000547444">
    <property type="component" value="Unassembled WGS sequence"/>
</dbReference>
<feature type="transmembrane region" description="Helical" evidence="2">
    <location>
        <begin position="32"/>
        <end position="53"/>
    </location>
</feature>
<gene>
    <name evidence="3" type="ORF">FHU31_005315</name>
</gene>
<name>A0A7X5ZFH9_9MYCO</name>
<accession>A0A7X5ZFH9</accession>
<feature type="compositionally biased region" description="Polar residues" evidence="1">
    <location>
        <begin position="1"/>
        <end position="14"/>
    </location>
</feature>
<dbReference type="RefSeq" id="WP_263987877.1">
    <property type="nucleotide sequence ID" value="NZ_JACKUU010000013.1"/>
</dbReference>
<keyword evidence="2" id="KW-0472">Membrane</keyword>
<feature type="region of interest" description="Disordered" evidence="1">
    <location>
        <begin position="1"/>
        <end position="28"/>
    </location>
</feature>
<evidence type="ECO:0000313" key="3">
    <source>
        <dbReference type="EMBL" id="NIH98309.1"/>
    </source>
</evidence>
<dbReference type="EMBL" id="JAANOW010000003">
    <property type="protein sequence ID" value="NIH98309.1"/>
    <property type="molecule type" value="Genomic_DNA"/>
</dbReference>